<sequence length="936" mass="103464">MGSAAAALGVSGTAPAVTVNIFTSVIIKEKIFPDLPDPLAPLPTSRLRSNDLDPIEQDLYTNRLFRQPQAPIVEKWLYVLCGRDTPELFAEIFVDKNRTAHNFCHGAGTTSHAPFDPRFLRHTEEGGLEFPIDRKRVWCFFLSPIRLNNDAKKQLAMAAKQQLAGEGKERSVERVVETVDHSGDRRVTARTLVLVPDPYSWAEAMHAQQVTPALRNLVEFTRAVSLPGDDGDPATRGHPDTAADRTESDQQRTARKMANVKKRLEAAEERILKYIVARTLKNWLGPVSGSVGRYEAARIAPGVAFNPPIAPRPANEQIALALRNWREPGEFIAHHEACEKAFRKQAEQVSQLFVQKVQSNAHQIIDRSAIELAENPVGSTAPSLRFSDPVRVAKRHWARILRWQYQTATGCAWLASLVQSRAPISFPYHFLTRQAPGGEMEALDAEAQCMLESLLPPVVIGEGIEKAIAVTKSFFSKAGVAIEVLDSESAGSSNAIKMADKTVSWLRESFKSRKPLSTSVTEKRREELRRILKVLVLEAGKLDGAKIAELQGLEGRYEQLERQEARLTALEARALAVLRGVNVILTMAQLIEYAKSLESGTRKNDDWAEARKYYLLAQVVDRTRRIYYDLVEKGLRDKLLSGGTGALLNLFSMADIYPAMMKDLDSENYDGLVAHGVALTGSGLSVFAYLFEALGSVKVLGVLAPLSGPLLYWGAALALIAEIGVVATRDSPFQLAARFCCFGKGYYPTDSNFQGRAGMKSDYPWSGGSLASWGWRNGNEGLKRQLRAMSCLLAGFTVASHVSRFDHFGNVAKIVISPIGGVAESKITLKIFCENREVLEAVVDNIFVDRKIHDARIRDAKFSAYYRRPVEDNCTVSNGEIVVLINRASFRNVIEVSLDFLGDGKCVLKGEHLVAQRGQNPINLSRVSTHTFAESK</sequence>
<comment type="caution">
    <text evidence="2">The sequence shown here is derived from an EMBL/GenBank/DDBJ whole genome shotgun (WGS) entry which is preliminary data.</text>
</comment>
<reference evidence="2 3" key="1">
    <citation type="submission" date="2020-10" db="EMBL/GenBank/DDBJ databases">
        <title>Connecting structure to function with the recovery of over 1000 high-quality activated sludge metagenome-assembled genomes encoding full-length rRNA genes using long-read sequencing.</title>
        <authorList>
            <person name="Singleton C.M."/>
            <person name="Petriglieri F."/>
            <person name="Kristensen J.M."/>
            <person name="Kirkegaard R.H."/>
            <person name="Michaelsen T.Y."/>
            <person name="Andersen M.H."/>
            <person name="Karst S.M."/>
            <person name="Dueholm M.S."/>
            <person name="Nielsen P.H."/>
            <person name="Albertsen M."/>
        </authorList>
    </citation>
    <scope>NUCLEOTIDE SEQUENCE [LARGE SCALE GENOMIC DNA]</scope>
    <source>
        <strain evidence="2">EsbW_18-Q3-R4-48_BATAC.285</strain>
    </source>
</reference>
<dbReference type="Proteomes" id="UP000697998">
    <property type="component" value="Unassembled WGS sequence"/>
</dbReference>
<gene>
    <name evidence="2" type="ORF">IPJ27_05535</name>
</gene>
<feature type="region of interest" description="Disordered" evidence="1">
    <location>
        <begin position="225"/>
        <end position="253"/>
    </location>
</feature>
<dbReference type="EMBL" id="JADJMH010000002">
    <property type="protein sequence ID" value="MBK7674259.1"/>
    <property type="molecule type" value="Genomic_DNA"/>
</dbReference>
<protein>
    <submittedName>
        <fullName evidence="2">Uncharacterized protein</fullName>
    </submittedName>
</protein>
<organism evidence="2 3">
    <name type="scientific">Candidatus Accumulibacter proximus</name>
    <dbReference type="NCBI Taxonomy" id="2954385"/>
    <lineage>
        <taxon>Bacteria</taxon>
        <taxon>Pseudomonadati</taxon>
        <taxon>Pseudomonadota</taxon>
        <taxon>Betaproteobacteria</taxon>
        <taxon>Candidatus Accumulibacter</taxon>
    </lineage>
</organism>
<evidence type="ECO:0000256" key="1">
    <source>
        <dbReference type="SAM" id="MobiDB-lite"/>
    </source>
</evidence>
<dbReference type="AlphaFoldDB" id="A0A935UG25"/>
<name>A0A935UG25_9PROT</name>
<accession>A0A935UG25</accession>
<evidence type="ECO:0000313" key="3">
    <source>
        <dbReference type="Proteomes" id="UP000697998"/>
    </source>
</evidence>
<feature type="compositionally biased region" description="Basic and acidic residues" evidence="1">
    <location>
        <begin position="233"/>
        <end position="252"/>
    </location>
</feature>
<evidence type="ECO:0000313" key="2">
    <source>
        <dbReference type="EMBL" id="MBK7674259.1"/>
    </source>
</evidence>
<proteinExistence type="predicted"/>